<dbReference type="GO" id="GO:0000294">
    <property type="term" value="P:nuclear-transcribed mRNA catabolic process, RNase MRP-dependent"/>
    <property type="evidence" value="ECO:0007669"/>
    <property type="project" value="TreeGrafter"/>
</dbReference>
<proteinExistence type="predicted"/>
<accession>M2YJ59</accession>
<protein>
    <submittedName>
        <fullName evidence="5">Uncharacterized protein</fullName>
    </submittedName>
</protein>
<feature type="region of interest" description="Disordered" evidence="4">
    <location>
        <begin position="182"/>
        <end position="218"/>
    </location>
</feature>
<keyword evidence="3" id="KW-0539">Nucleus</keyword>
<dbReference type="AlphaFoldDB" id="M2YJ59"/>
<dbReference type="GO" id="GO:0000172">
    <property type="term" value="C:ribonuclease MRP complex"/>
    <property type="evidence" value="ECO:0007669"/>
    <property type="project" value="InterPro"/>
</dbReference>
<evidence type="ECO:0000256" key="2">
    <source>
        <dbReference type="ARBA" id="ARBA00022694"/>
    </source>
</evidence>
<evidence type="ECO:0000256" key="3">
    <source>
        <dbReference type="ARBA" id="ARBA00023242"/>
    </source>
</evidence>
<dbReference type="GO" id="GO:0003723">
    <property type="term" value="F:RNA binding"/>
    <property type="evidence" value="ECO:0007669"/>
    <property type="project" value="TreeGrafter"/>
</dbReference>
<dbReference type="GO" id="GO:0000171">
    <property type="term" value="F:ribonuclease MRP activity"/>
    <property type="evidence" value="ECO:0007669"/>
    <property type="project" value="TreeGrafter"/>
</dbReference>
<keyword evidence="2" id="KW-0819">tRNA processing</keyword>
<gene>
    <name evidence="5" type="ORF">DOTSEDRAFT_75599</name>
</gene>
<dbReference type="GO" id="GO:0001682">
    <property type="term" value="P:tRNA 5'-leader removal"/>
    <property type="evidence" value="ECO:0007669"/>
    <property type="project" value="InterPro"/>
</dbReference>
<dbReference type="GO" id="GO:0006364">
    <property type="term" value="P:rRNA processing"/>
    <property type="evidence" value="ECO:0007669"/>
    <property type="project" value="TreeGrafter"/>
</dbReference>
<organism evidence="5 6">
    <name type="scientific">Dothistroma septosporum (strain NZE10 / CBS 128990)</name>
    <name type="common">Red band needle blight fungus</name>
    <name type="synonym">Mycosphaerella pini</name>
    <dbReference type="NCBI Taxonomy" id="675120"/>
    <lineage>
        <taxon>Eukaryota</taxon>
        <taxon>Fungi</taxon>
        <taxon>Dikarya</taxon>
        <taxon>Ascomycota</taxon>
        <taxon>Pezizomycotina</taxon>
        <taxon>Dothideomycetes</taxon>
        <taxon>Dothideomycetidae</taxon>
        <taxon>Mycosphaerellales</taxon>
        <taxon>Mycosphaerellaceae</taxon>
        <taxon>Dothistroma</taxon>
    </lineage>
</organism>
<dbReference type="Pfam" id="PF12328">
    <property type="entry name" value="Rpp20"/>
    <property type="match status" value="1"/>
</dbReference>
<dbReference type="GO" id="GO:0005655">
    <property type="term" value="C:nucleolar ribonuclease P complex"/>
    <property type="evidence" value="ECO:0007669"/>
    <property type="project" value="InterPro"/>
</dbReference>
<dbReference type="InterPro" id="IPR020241">
    <property type="entry name" value="RNase_P/MRP_Pop7_fungi"/>
</dbReference>
<reference evidence="5 6" key="2">
    <citation type="journal article" date="2012" name="PLoS Pathog.">
        <title>Diverse lifestyles and strategies of plant pathogenesis encoded in the genomes of eighteen Dothideomycetes fungi.</title>
        <authorList>
            <person name="Ohm R.A."/>
            <person name="Feau N."/>
            <person name="Henrissat B."/>
            <person name="Schoch C.L."/>
            <person name="Horwitz B.A."/>
            <person name="Barry K.W."/>
            <person name="Condon B.J."/>
            <person name="Copeland A.C."/>
            <person name="Dhillon B."/>
            <person name="Glaser F."/>
            <person name="Hesse C.N."/>
            <person name="Kosti I."/>
            <person name="LaButti K."/>
            <person name="Lindquist E.A."/>
            <person name="Lucas S."/>
            <person name="Salamov A.A."/>
            <person name="Bradshaw R.E."/>
            <person name="Ciuffetti L."/>
            <person name="Hamelin R.C."/>
            <person name="Kema G.H.J."/>
            <person name="Lawrence C."/>
            <person name="Scott J.A."/>
            <person name="Spatafora J.W."/>
            <person name="Turgeon B.G."/>
            <person name="de Wit P.J.G.M."/>
            <person name="Zhong S."/>
            <person name="Goodwin S.B."/>
            <person name="Grigoriev I.V."/>
        </authorList>
    </citation>
    <scope>NUCLEOTIDE SEQUENCE [LARGE SCALE GENOMIC DNA]</scope>
    <source>
        <strain evidence="6">NZE10 / CBS 128990</strain>
    </source>
</reference>
<evidence type="ECO:0000256" key="1">
    <source>
        <dbReference type="ARBA" id="ARBA00004123"/>
    </source>
</evidence>
<dbReference type="InterPro" id="IPR014612">
    <property type="entry name" value="Pop7/Rpp20"/>
</dbReference>
<feature type="compositionally biased region" description="Basic and acidic residues" evidence="4">
    <location>
        <begin position="24"/>
        <end position="35"/>
    </location>
</feature>
<evidence type="ECO:0000256" key="4">
    <source>
        <dbReference type="SAM" id="MobiDB-lite"/>
    </source>
</evidence>
<feature type="compositionally biased region" description="Basic and acidic residues" evidence="4">
    <location>
        <begin position="102"/>
        <end position="117"/>
    </location>
</feature>
<sequence>MATSPSHPAGIQKRSRKQRKTQGKKLDRLPEDATITKRPLFRPAIPSPYAGAHSQKIIYVGTKTPFMSAVKRVEKLLHLADKRQVQSATKTVQNERKRKRSRDGDEIGDIARELEKQKKNKTGKGADDEPEEVVVKGTGKAISKVMELGCWFQRRDGEYMVKLKTSTTKSIDDVEYTKSKATEEEANASVDGETAVDVDGGKDGQGNGQPAHPGRNITGELVEETRIRKVSVLEVYVSLR</sequence>
<dbReference type="GO" id="GO:0004526">
    <property type="term" value="F:ribonuclease P activity"/>
    <property type="evidence" value="ECO:0007669"/>
    <property type="project" value="TreeGrafter"/>
</dbReference>
<evidence type="ECO:0000313" key="5">
    <source>
        <dbReference type="EMBL" id="EME38946.1"/>
    </source>
</evidence>
<dbReference type="HOGENOM" id="CLU_085444_0_1_1"/>
<dbReference type="eggNOG" id="ENOG502SUA0">
    <property type="taxonomic scope" value="Eukaryota"/>
</dbReference>
<dbReference type="GO" id="GO:0034965">
    <property type="term" value="P:intronic box C/D snoRNA processing"/>
    <property type="evidence" value="ECO:0007669"/>
    <property type="project" value="TreeGrafter"/>
</dbReference>
<feature type="region of interest" description="Disordered" evidence="4">
    <location>
        <begin position="86"/>
        <end position="132"/>
    </location>
</feature>
<dbReference type="EMBL" id="KB446546">
    <property type="protein sequence ID" value="EME38946.1"/>
    <property type="molecule type" value="Genomic_DNA"/>
</dbReference>
<feature type="region of interest" description="Disordered" evidence="4">
    <location>
        <begin position="1"/>
        <end position="48"/>
    </location>
</feature>
<dbReference type="PANTHER" id="PTHR28256:SF1">
    <property type="entry name" value="RIBONUCLEASES P_MRP PROTEIN SUBUNIT POP7"/>
    <property type="match status" value="1"/>
</dbReference>
<dbReference type="OrthoDB" id="5416589at2759"/>
<dbReference type="Proteomes" id="UP000016933">
    <property type="component" value="Unassembled WGS sequence"/>
</dbReference>
<name>M2YJ59_DOTSN</name>
<dbReference type="STRING" id="675120.M2YJ59"/>
<feature type="compositionally biased region" description="Basic residues" evidence="4">
    <location>
        <begin position="13"/>
        <end position="23"/>
    </location>
</feature>
<evidence type="ECO:0000313" key="6">
    <source>
        <dbReference type="Proteomes" id="UP000016933"/>
    </source>
</evidence>
<dbReference type="Gene3D" id="3.30.110.20">
    <property type="entry name" value="Alba-like domain"/>
    <property type="match status" value="1"/>
</dbReference>
<comment type="subcellular location">
    <subcellularLocation>
        <location evidence="1">Nucleus</location>
    </subcellularLocation>
</comment>
<keyword evidence="6" id="KW-1185">Reference proteome</keyword>
<dbReference type="PANTHER" id="PTHR28256">
    <property type="entry name" value="RIBONUCLEASES P/MRP PROTEIN SUBUNIT POP7"/>
    <property type="match status" value="1"/>
</dbReference>
<reference evidence="6" key="1">
    <citation type="journal article" date="2012" name="PLoS Genet.">
        <title>The genomes of the fungal plant pathogens Cladosporium fulvum and Dothistroma septosporum reveal adaptation to different hosts and lifestyles but also signatures of common ancestry.</title>
        <authorList>
            <person name="de Wit P.J.G.M."/>
            <person name="van der Burgt A."/>
            <person name="Oekmen B."/>
            <person name="Stergiopoulos I."/>
            <person name="Abd-Elsalam K.A."/>
            <person name="Aerts A.L."/>
            <person name="Bahkali A.H."/>
            <person name="Beenen H.G."/>
            <person name="Chettri P."/>
            <person name="Cox M.P."/>
            <person name="Datema E."/>
            <person name="de Vries R.P."/>
            <person name="Dhillon B."/>
            <person name="Ganley A.R."/>
            <person name="Griffiths S.A."/>
            <person name="Guo Y."/>
            <person name="Hamelin R.C."/>
            <person name="Henrissat B."/>
            <person name="Kabir M.S."/>
            <person name="Jashni M.K."/>
            <person name="Kema G."/>
            <person name="Klaubauf S."/>
            <person name="Lapidus A."/>
            <person name="Levasseur A."/>
            <person name="Lindquist E."/>
            <person name="Mehrabi R."/>
            <person name="Ohm R.A."/>
            <person name="Owen T.J."/>
            <person name="Salamov A."/>
            <person name="Schwelm A."/>
            <person name="Schijlen E."/>
            <person name="Sun H."/>
            <person name="van den Burg H.A."/>
            <person name="van Ham R.C.H.J."/>
            <person name="Zhang S."/>
            <person name="Goodwin S.B."/>
            <person name="Grigoriev I.V."/>
            <person name="Collemare J."/>
            <person name="Bradshaw R.E."/>
        </authorList>
    </citation>
    <scope>NUCLEOTIDE SEQUENCE [LARGE SCALE GENOMIC DNA]</scope>
    <source>
        <strain evidence="6">NZE10 / CBS 128990</strain>
    </source>
</reference>
<dbReference type="OMA" id="STKSPFM"/>
<dbReference type="SUPFAM" id="SSF82704">
    <property type="entry name" value="AlbA-like"/>
    <property type="match status" value="1"/>
</dbReference>
<dbReference type="InterPro" id="IPR036882">
    <property type="entry name" value="Alba-like_dom_sf"/>
</dbReference>